<feature type="domain" description="Bromo" evidence="9">
    <location>
        <begin position="159"/>
        <end position="231"/>
    </location>
</feature>
<evidence type="ECO:0000259" key="9">
    <source>
        <dbReference type="PROSITE" id="PS50014"/>
    </source>
</evidence>
<name>A0AAV3NKV2_LITER</name>
<dbReference type="InterPro" id="IPR036427">
    <property type="entry name" value="Bromodomain-like_sf"/>
</dbReference>
<dbReference type="GO" id="GO:0005634">
    <property type="term" value="C:nucleus"/>
    <property type="evidence" value="ECO:0007669"/>
    <property type="project" value="UniProtKB-SubCell"/>
</dbReference>
<comment type="subcellular location">
    <subcellularLocation>
        <location evidence="1">Nucleus</location>
    </subcellularLocation>
</comment>
<organism evidence="11 12">
    <name type="scientific">Lithospermum erythrorhizon</name>
    <name type="common">Purple gromwell</name>
    <name type="synonym">Lithospermum officinale var. erythrorhizon</name>
    <dbReference type="NCBI Taxonomy" id="34254"/>
    <lineage>
        <taxon>Eukaryota</taxon>
        <taxon>Viridiplantae</taxon>
        <taxon>Streptophyta</taxon>
        <taxon>Embryophyta</taxon>
        <taxon>Tracheophyta</taxon>
        <taxon>Spermatophyta</taxon>
        <taxon>Magnoliopsida</taxon>
        <taxon>eudicotyledons</taxon>
        <taxon>Gunneridae</taxon>
        <taxon>Pentapetalae</taxon>
        <taxon>asterids</taxon>
        <taxon>lamiids</taxon>
        <taxon>Boraginales</taxon>
        <taxon>Boraginaceae</taxon>
        <taxon>Boraginoideae</taxon>
        <taxon>Lithospermeae</taxon>
        <taxon>Lithospermum</taxon>
    </lineage>
</organism>
<evidence type="ECO:0000259" key="10">
    <source>
        <dbReference type="PROSITE" id="PS51525"/>
    </source>
</evidence>
<dbReference type="Proteomes" id="UP001454036">
    <property type="component" value="Unassembled WGS sequence"/>
</dbReference>
<dbReference type="GO" id="GO:0003677">
    <property type="term" value="F:DNA binding"/>
    <property type="evidence" value="ECO:0007669"/>
    <property type="project" value="UniProtKB-KW"/>
</dbReference>
<sequence length="696" mass="77328">MEINAPDQSSSLGQKWVNLNSASQGGFAAPIKVIPLSKLTPSKRKGLALQLRSELEHIRLMQRKLESHRVNAASMMASGGNIFRNRSSRNDPPGGIINKSFALNSGKKSGASGRNLGVTGRSNSAKNTAVPNPATATLFRHWTLTTLFRQCDNLLKKLMSHQFGWVFNKPVDVVELKLHDYFDVIKHPMDFGTIKTKIKSDKYLSPLEFLADVRLTFSNAMTYNPPGSDVHIMADTVSKLFETGWKPIQKKLDTTSMGQGSVLHDEIEIVDPMAPCKKKRLSPPLEEVDHKQLLPEQSEVIPEQIKLQMTDEEKRILSRDLESSVDDLPENIIDFLKKQSSDGGEDGDEEIEIDIDALSADALFTLRRLLDELLQGKLVSTTKAETYEMELPNESGPSNSSMQLGKESDYADEDIDIGGNVPADSSNPTVEIEKESALITSQLCKAESIDDADSSSSSDSESDCPKTVMPTVPANSFIADDDGSKEGYNEKSNGEVAVDENRDSSPTESQLSPEKLYRAAILKDRFLDTILKAQEKTRLQDDKIDPEKMHREREEREMLKRKEKARLQAEAKAAEDARKRVEAKAATEAKRMRELEREAARQALLKMEKTVEINENSRFLEDLELLSGALPLEHHPSSIEETSPEDSLDGLGSFKFGGSNPLEQLGLYMKVDDEEEEPDAINDPNVANDVEEGEID</sequence>
<feature type="region of interest" description="Disordered" evidence="8">
    <location>
        <begin position="412"/>
        <end position="431"/>
    </location>
</feature>
<dbReference type="EMBL" id="BAABME010000058">
    <property type="protein sequence ID" value="GAA0139101.1"/>
    <property type="molecule type" value="Genomic_DNA"/>
</dbReference>
<evidence type="ECO:0000256" key="6">
    <source>
        <dbReference type="ARBA" id="ARBA00023242"/>
    </source>
</evidence>
<dbReference type="CDD" id="cd05506">
    <property type="entry name" value="Bromo_plant1"/>
    <property type="match status" value="1"/>
</dbReference>
<feature type="domain" description="NET" evidence="10">
    <location>
        <begin position="299"/>
        <end position="381"/>
    </location>
</feature>
<evidence type="ECO:0000313" key="11">
    <source>
        <dbReference type="EMBL" id="GAA0139101.1"/>
    </source>
</evidence>
<feature type="region of interest" description="Disordered" evidence="8">
    <location>
        <begin position="387"/>
        <end position="407"/>
    </location>
</feature>
<proteinExistence type="predicted"/>
<evidence type="ECO:0000256" key="2">
    <source>
        <dbReference type="ARBA" id="ARBA00023015"/>
    </source>
</evidence>
<keyword evidence="2" id="KW-0805">Transcription regulation</keyword>
<keyword evidence="5" id="KW-0804">Transcription</keyword>
<comment type="caution">
    <text evidence="11">The sequence shown here is derived from an EMBL/GenBank/DDBJ whole genome shotgun (WGS) entry which is preliminary data.</text>
</comment>
<evidence type="ECO:0000256" key="1">
    <source>
        <dbReference type="ARBA" id="ARBA00004123"/>
    </source>
</evidence>
<feature type="region of interest" description="Disordered" evidence="8">
    <location>
        <begin position="448"/>
        <end position="512"/>
    </location>
</feature>
<keyword evidence="12" id="KW-1185">Reference proteome</keyword>
<evidence type="ECO:0000313" key="12">
    <source>
        <dbReference type="Proteomes" id="UP001454036"/>
    </source>
</evidence>
<dbReference type="Gene3D" id="1.20.1270.220">
    <property type="match status" value="1"/>
</dbReference>
<dbReference type="SUPFAM" id="SSF47370">
    <property type="entry name" value="Bromodomain"/>
    <property type="match status" value="1"/>
</dbReference>
<protein>
    <submittedName>
        <fullName evidence="11">DNA-binding transcription factor</fullName>
    </submittedName>
</protein>
<dbReference type="InterPro" id="IPR038336">
    <property type="entry name" value="NET_sf"/>
</dbReference>
<dbReference type="SMART" id="SM00297">
    <property type="entry name" value="BROMO"/>
    <property type="match status" value="1"/>
</dbReference>
<keyword evidence="6" id="KW-0539">Nucleus</keyword>
<dbReference type="PANTHER" id="PTHR46136">
    <property type="entry name" value="TRANSCRIPTION FACTOR GTE8"/>
    <property type="match status" value="1"/>
</dbReference>
<dbReference type="InterPro" id="IPR001487">
    <property type="entry name" value="Bromodomain"/>
</dbReference>
<evidence type="ECO:0000256" key="5">
    <source>
        <dbReference type="ARBA" id="ARBA00023163"/>
    </source>
</evidence>
<keyword evidence="4 7" id="KW-0103">Bromodomain</keyword>
<dbReference type="PRINTS" id="PR00503">
    <property type="entry name" value="BROMODOMAIN"/>
</dbReference>
<accession>A0AAV3NKV2</accession>
<keyword evidence="3" id="KW-0175">Coiled coil</keyword>
<reference evidence="11 12" key="1">
    <citation type="submission" date="2024-01" db="EMBL/GenBank/DDBJ databases">
        <title>The complete chloroplast genome sequence of Lithospermum erythrorhizon: insights into the phylogenetic relationship among Boraginaceae species and the maternal lineages of purple gromwells.</title>
        <authorList>
            <person name="Okada T."/>
            <person name="Watanabe K."/>
        </authorList>
    </citation>
    <scope>NUCLEOTIDE SEQUENCE [LARGE SCALE GENOMIC DNA]</scope>
</reference>
<dbReference type="Pfam" id="PF00439">
    <property type="entry name" value="Bromodomain"/>
    <property type="match status" value="1"/>
</dbReference>
<dbReference type="InterPro" id="IPR027353">
    <property type="entry name" value="NET_dom"/>
</dbReference>
<feature type="compositionally biased region" description="Polar residues" evidence="8">
    <location>
        <begin position="120"/>
        <end position="129"/>
    </location>
</feature>
<feature type="compositionally biased region" description="Basic and acidic residues" evidence="8">
    <location>
        <begin position="482"/>
        <end position="505"/>
    </location>
</feature>
<dbReference type="AlphaFoldDB" id="A0AAV3NKV2"/>
<evidence type="ECO:0000256" key="4">
    <source>
        <dbReference type="ARBA" id="ARBA00023117"/>
    </source>
</evidence>
<dbReference type="PANTHER" id="PTHR46136:SF1">
    <property type="entry name" value="TRANSCRIPTION FACTOR GTE11-RELATED"/>
    <property type="match status" value="1"/>
</dbReference>
<dbReference type="Pfam" id="PF17035">
    <property type="entry name" value="BET"/>
    <property type="match status" value="1"/>
</dbReference>
<evidence type="ECO:0000256" key="3">
    <source>
        <dbReference type="ARBA" id="ARBA00023054"/>
    </source>
</evidence>
<feature type="region of interest" description="Disordered" evidence="8">
    <location>
        <begin position="81"/>
        <end position="129"/>
    </location>
</feature>
<evidence type="ECO:0000256" key="8">
    <source>
        <dbReference type="SAM" id="MobiDB-lite"/>
    </source>
</evidence>
<gene>
    <name evidence="11" type="ORF">LIER_00716</name>
</gene>
<feature type="region of interest" description="Disordered" evidence="8">
    <location>
        <begin position="634"/>
        <end position="696"/>
    </location>
</feature>
<evidence type="ECO:0000256" key="7">
    <source>
        <dbReference type="PROSITE-ProRule" id="PRU00035"/>
    </source>
</evidence>
<feature type="region of interest" description="Disordered" evidence="8">
    <location>
        <begin position="545"/>
        <end position="564"/>
    </location>
</feature>
<dbReference type="InterPro" id="IPR052442">
    <property type="entry name" value="Env_Response_Regulator"/>
</dbReference>
<dbReference type="PROSITE" id="PS51525">
    <property type="entry name" value="NET"/>
    <property type="match status" value="1"/>
</dbReference>
<dbReference type="InterPro" id="IPR037377">
    <property type="entry name" value="GTE_bromo"/>
</dbReference>
<keyword evidence="11" id="KW-0238">DNA-binding</keyword>
<dbReference type="PROSITE" id="PS50014">
    <property type="entry name" value="BROMODOMAIN_2"/>
    <property type="match status" value="1"/>
</dbReference>
<dbReference type="Gene3D" id="1.20.920.10">
    <property type="entry name" value="Bromodomain-like"/>
    <property type="match status" value="1"/>
</dbReference>